<protein>
    <recommendedName>
        <fullName evidence="3">HipA-like C-terminal domain-containing protein</fullName>
    </recommendedName>
</protein>
<evidence type="ECO:0000313" key="2">
    <source>
        <dbReference type="Proteomes" id="UP000041247"/>
    </source>
</evidence>
<dbReference type="Proteomes" id="UP000041247">
    <property type="component" value="Unassembled WGS sequence"/>
</dbReference>
<sequence>MSGWFGALIGNNHRHLGNAGVLLADTRPLALAPAHDRLPPAFRPAASGEVVERDYTLALPRPEYRDGWRAAATMALDFWERVAQAGAISAGFRGVAARARQQLGRALQCIG</sequence>
<dbReference type="RefSeq" id="WP_144437175.1">
    <property type="nucleotide sequence ID" value="NZ_MADP01000021.1"/>
</dbReference>
<dbReference type="EMBL" id="CXOK01000111">
    <property type="protein sequence ID" value="CTP92032.1"/>
    <property type="molecule type" value="Genomic_DNA"/>
</dbReference>
<proteinExistence type="predicted"/>
<accession>A0A0K3A450</accession>
<reference evidence="1 2" key="1">
    <citation type="submission" date="2015-07" db="EMBL/GenBank/DDBJ databases">
        <authorList>
            <person name="Noorani M."/>
        </authorList>
    </citation>
    <scope>NUCLEOTIDE SEQUENCE [LARGE SCALE GENOMIC DNA]</scope>
    <source>
        <strain evidence="1">LMG728</strain>
    </source>
</reference>
<name>A0A0K3A450_9XANT</name>
<organism evidence="1 2">
    <name type="scientific">Xanthomonas graminis pv. poae</name>
    <dbReference type="NCBI Taxonomy" id="227946"/>
    <lineage>
        <taxon>Bacteria</taxon>
        <taxon>Pseudomonadati</taxon>
        <taxon>Pseudomonadota</taxon>
        <taxon>Gammaproteobacteria</taxon>
        <taxon>Lysobacterales</taxon>
        <taxon>Lysobacteraceae</taxon>
        <taxon>Xanthomonas</taxon>
        <taxon>Xanthomonas translucens group</taxon>
        <taxon>Xanthomonas graminis</taxon>
    </lineage>
</organism>
<dbReference type="AlphaFoldDB" id="A0A0K3A450"/>
<gene>
    <name evidence="1" type="ORF">XTPLMG728_3100</name>
</gene>
<evidence type="ECO:0000313" key="1">
    <source>
        <dbReference type="EMBL" id="CTP92032.1"/>
    </source>
</evidence>
<evidence type="ECO:0008006" key="3">
    <source>
        <dbReference type="Google" id="ProtNLM"/>
    </source>
</evidence>